<comment type="similarity">
    <text evidence="7">Belongs to the binding-protein-dependent transport system permease family.</text>
</comment>
<evidence type="ECO:0000313" key="9">
    <source>
        <dbReference type="EMBL" id="HCL01714.1"/>
    </source>
</evidence>
<dbReference type="PANTHER" id="PTHR43227">
    <property type="entry name" value="BLL4140 PROTEIN"/>
    <property type="match status" value="1"/>
</dbReference>
<dbReference type="PANTHER" id="PTHR43227:SF11">
    <property type="entry name" value="BLL4140 PROTEIN"/>
    <property type="match status" value="1"/>
</dbReference>
<feature type="transmembrane region" description="Helical" evidence="7">
    <location>
        <begin position="80"/>
        <end position="99"/>
    </location>
</feature>
<dbReference type="InterPro" id="IPR050809">
    <property type="entry name" value="UgpAE/MalFG_permease"/>
</dbReference>
<feature type="transmembrane region" description="Helical" evidence="7">
    <location>
        <begin position="174"/>
        <end position="192"/>
    </location>
</feature>
<dbReference type="InterPro" id="IPR035906">
    <property type="entry name" value="MetI-like_sf"/>
</dbReference>
<gene>
    <name evidence="9" type="ORF">DHW61_04745</name>
</gene>
<keyword evidence="4 7" id="KW-0812">Transmembrane</keyword>
<accession>A0A3D2X476</accession>
<dbReference type="AlphaFoldDB" id="A0A3D2X476"/>
<feature type="non-terminal residue" evidence="9">
    <location>
        <position position="1"/>
    </location>
</feature>
<evidence type="ECO:0000256" key="5">
    <source>
        <dbReference type="ARBA" id="ARBA00022989"/>
    </source>
</evidence>
<dbReference type="Gene3D" id="1.10.3720.10">
    <property type="entry name" value="MetI-like"/>
    <property type="match status" value="1"/>
</dbReference>
<keyword evidence="5 7" id="KW-1133">Transmembrane helix</keyword>
<organism evidence="9 10">
    <name type="scientific">Lachnoclostridium phytofermentans</name>
    <dbReference type="NCBI Taxonomy" id="66219"/>
    <lineage>
        <taxon>Bacteria</taxon>
        <taxon>Bacillati</taxon>
        <taxon>Bacillota</taxon>
        <taxon>Clostridia</taxon>
        <taxon>Lachnospirales</taxon>
        <taxon>Lachnospiraceae</taxon>
    </lineage>
</organism>
<dbReference type="GO" id="GO:0005886">
    <property type="term" value="C:plasma membrane"/>
    <property type="evidence" value="ECO:0007669"/>
    <property type="project" value="UniProtKB-SubCell"/>
</dbReference>
<dbReference type="InterPro" id="IPR000515">
    <property type="entry name" value="MetI-like"/>
</dbReference>
<evidence type="ECO:0000256" key="1">
    <source>
        <dbReference type="ARBA" id="ARBA00004651"/>
    </source>
</evidence>
<name>A0A3D2X476_9FIRM</name>
<keyword evidence="2 7" id="KW-0813">Transport</keyword>
<sequence>SSDLKKRPFRKDWTLYLLFLPAFIYILLFKLLPLPGLAIAFKDFNIFEGFFASEWVGFDHFKALFTQPRFLKVLVNTLEISFLKIIILFPLPIILAIMLNEMRNRHYKKAVQTLIYLPHFLSFVIIHGLFTNFLSTQGGMVNELLQAIGIGPINFYSNSWFRFVILLTEGFKEVGWGTIVYLAALAGVDPQLYEAAEVDGAGKFRQMISITLPSIIPIIALMLTLRVGNILDAGTEQILVMYNSSVYDTADIIGTLVYREGIGNAQYGFATAVGLFNSIASFILIMTANTFSSKVFKRGLW</sequence>
<feature type="transmembrane region" description="Helical" evidence="7">
    <location>
        <begin position="204"/>
        <end position="225"/>
    </location>
</feature>
<feature type="domain" description="ABC transmembrane type-1" evidence="8">
    <location>
        <begin position="74"/>
        <end position="288"/>
    </location>
</feature>
<evidence type="ECO:0000259" key="8">
    <source>
        <dbReference type="PROSITE" id="PS50928"/>
    </source>
</evidence>
<evidence type="ECO:0000256" key="6">
    <source>
        <dbReference type="ARBA" id="ARBA00023136"/>
    </source>
</evidence>
<keyword evidence="3" id="KW-1003">Cell membrane</keyword>
<dbReference type="PROSITE" id="PS50928">
    <property type="entry name" value="ABC_TM1"/>
    <property type="match status" value="1"/>
</dbReference>
<dbReference type="Proteomes" id="UP000262969">
    <property type="component" value="Unassembled WGS sequence"/>
</dbReference>
<feature type="transmembrane region" description="Helical" evidence="7">
    <location>
        <begin position="13"/>
        <end position="32"/>
    </location>
</feature>
<feature type="transmembrane region" description="Helical" evidence="7">
    <location>
        <begin position="111"/>
        <end position="130"/>
    </location>
</feature>
<comment type="caution">
    <text evidence="9">The sequence shown here is derived from an EMBL/GenBank/DDBJ whole genome shotgun (WGS) entry which is preliminary data.</text>
</comment>
<evidence type="ECO:0000256" key="2">
    <source>
        <dbReference type="ARBA" id="ARBA00022448"/>
    </source>
</evidence>
<dbReference type="EMBL" id="DPVV01000165">
    <property type="protein sequence ID" value="HCL01714.1"/>
    <property type="molecule type" value="Genomic_DNA"/>
</dbReference>
<dbReference type="GO" id="GO:0055085">
    <property type="term" value="P:transmembrane transport"/>
    <property type="evidence" value="ECO:0007669"/>
    <property type="project" value="InterPro"/>
</dbReference>
<dbReference type="Pfam" id="PF00528">
    <property type="entry name" value="BPD_transp_1"/>
    <property type="match status" value="1"/>
</dbReference>
<evidence type="ECO:0000256" key="4">
    <source>
        <dbReference type="ARBA" id="ARBA00022692"/>
    </source>
</evidence>
<evidence type="ECO:0000256" key="7">
    <source>
        <dbReference type="RuleBase" id="RU363032"/>
    </source>
</evidence>
<feature type="transmembrane region" description="Helical" evidence="7">
    <location>
        <begin position="267"/>
        <end position="288"/>
    </location>
</feature>
<protein>
    <submittedName>
        <fullName evidence="9">Protein lplB</fullName>
    </submittedName>
</protein>
<evidence type="ECO:0000313" key="10">
    <source>
        <dbReference type="Proteomes" id="UP000262969"/>
    </source>
</evidence>
<dbReference type="SUPFAM" id="SSF161098">
    <property type="entry name" value="MetI-like"/>
    <property type="match status" value="1"/>
</dbReference>
<evidence type="ECO:0000256" key="3">
    <source>
        <dbReference type="ARBA" id="ARBA00022475"/>
    </source>
</evidence>
<dbReference type="CDD" id="cd06261">
    <property type="entry name" value="TM_PBP2"/>
    <property type="match status" value="1"/>
</dbReference>
<reference evidence="9 10" key="1">
    <citation type="journal article" date="2018" name="Nat. Biotechnol.">
        <title>A standardized bacterial taxonomy based on genome phylogeny substantially revises the tree of life.</title>
        <authorList>
            <person name="Parks D.H."/>
            <person name="Chuvochina M."/>
            <person name="Waite D.W."/>
            <person name="Rinke C."/>
            <person name="Skarshewski A."/>
            <person name="Chaumeil P.A."/>
            <person name="Hugenholtz P."/>
        </authorList>
    </citation>
    <scope>NUCLEOTIDE SEQUENCE [LARGE SCALE GENOMIC DNA]</scope>
    <source>
        <strain evidence="9">UBA11728</strain>
    </source>
</reference>
<comment type="subcellular location">
    <subcellularLocation>
        <location evidence="1 7">Cell membrane</location>
        <topology evidence="1 7">Multi-pass membrane protein</topology>
    </subcellularLocation>
</comment>
<proteinExistence type="inferred from homology"/>
<keyword evidence="6 7" id="KW-0472">Membrane</keyword>